<dbReference type="RefSeq" id="XP_040792368.1">
    <property type="nucleotide sequence ID" value="XM_040934493.1"/>
</dbReference>
<reference evidence="8" key="1">
    <citation type="submission" date="2020-01" db="EMBL/GenBank/DDBJ databases">
        <authorList>
            <consortium name="DOE Joint Genome Institute"/>
            <person name="Haridas S."/>
            <person name="Albert R."/>
            <person name="Binder M."/>
            <person name="Bloem J."/>
            <person name="Labutti K."/>
            <person name="Salamov A."/>
            <person name="Andreopoulos B."/>
            <person name="Baker S.E."/>
            <person name="Barry K."/>
            <person name="Bills G."/>
            <person name="Bluhm B.H."/>
            <person name="Cannon C."/>
            <person name="Castanera R."/>
            <person name="Culley D.E."/>
            <person name="Daum C."/>
            <person name="Ezra D."/>
            <person name="Gonzalez J.B."/>
            <person name="Henrissat B."/>
            <person name="Kuo A."/>
            <person name="Liang C."/>
            <person name="Lipzen A."/>
            <person name="Lutzoni F."/>
            <person name="Magnuson J."/>
            <person name="Mondo S."/>
            <person name="Nolan M."/>
            <person name="Ohm R."/>
            <person name="Pangilinan J."/>
            <person name="Park H.-J."/>
            <person name="Ramirez L."/>
            <person name="Alfaro M."/>
            <person name="Sun H."/>
            <person name="Tritt A."/>
            <person name="Yoshinaga Y."/>
            <person name="Zwiers L.-H."/>
            <person name="Turgeon B.G."/>
            <person name="Goodwin S.B."/>
            <person name="Spatafora J.W."/>
            <person name="Crous P.W."/>
            <person name="Grigoriev I.V."/>
        </authorList>
    </citation>
    <scope>NUCLEOTIDE SEQUENCE</scope>
    <source>
        <strain evidence="8">CBS 394.84</strain>
    </source>
</reference>
<gene>
    <name evidence="8" type="ORF">K460DRAFT_372224</name>
</gene>
<dbReference type="Pfam" id="PF20684">
    <property type="entry name" value="Fung_rhodopsin"/>
    <property type="match status" value="1"/>
</dbReference>
<dbReference type="InterPro" id="IPR049326">
    <property type="entry name" value="Rhodopsin_dom_fungi"/>
</dbReference>
<evidence type="ECO:0000256" key="2">
    <source>
        <dbReference type="ARBA" id="ARBA00022692"/>
    </source>
</evidence>
<dbReference type="GO" id="GO:0016020">
    <property type="term" value="C:membrane"/>
    <property type="evidence" value="ECO:0007669"/>
    <property type="project" value="UniProtKB-SubCell"/>
</dbReference>
<evidence type="ECO:0000259" key="7">
    <source>
        <dbReference type="Pfam" id="PF20684"/>
    </source>
</evidence>
<dbReference type="AlphaFoldDB" id="A0A9P4GR43"/>
<dbReference type="PANTHER" id="PTHR33048">
    <property type="entry name" value="PTH11-LIKE INTEGRAL MEMBRANE PROTEIN (AFU_ORTHOLOGUE AFUA_5G11245)"/>
    <property type="match status" value="1"/>
</dbReference>
<evidence type="ECO:0000256" key="5">
    <source>
        <dbReference type="ARBA" id="ARBA00038359"/>
    </source>
</evidence>
<evidence type="ECO:0000313" key="8">
    <source>
        <dbReference type="EMBL" id="KAF1849805.1"/>
    </source>
</evidence>
<name>A0A9P4GR43_9PLEO</name>
<comment type="subcellular location">
    <subcellularLocation>
        <location evidence="1">Membrane</location>
        <topology evidence="1">Multi-pass membrane protein</topology>
    </subcellularLocation>
</comment>
<evidence type="ECO:0000256" key="1">
    <source>
        <dbReference type="ARBA" id="ARBA00004141"/>
    </source>
</evidence>
<feature type="transmembrane region" description="Helical" evidence="6">
    <location>
        <begin position="197"/>
        <end position="219"/>
    </location>
</feature>
<proteinExistence type="inferred from homology"/>
<feature type="domain" description="Rhodopsin" evidence="7">
    <location>
        <begin position="26"/>
        <end position="260"/>
    </location>
</feature>
<feature type="transmembrane region" description="Helical" evidence="6">
    <location>
        <begin position="6"/>
        <end position="25"/>
    </location>
</feature>
<dbReference type="OrthoDB" id="5413793at2759"/>
<feature type="transmembrane region" description="Helical" evidence="6">
    <location>
        <begin position="80"/>
        <end position="99"/>
    </location>
</feature>
<feature type="transmembrane region" description="Helical" evidence="6">
    <location>
        <begin position="37"/>
        <end position="60"/>
    </location>
</feature>
<evidence type="ECO:0000256" key="6">
    <source>
        <dbReference type="SAM" id="Phobius"/>
    </source>
</evidence>
<sequence length="349" mass="39041">MSGLRPAIFAVNSALIILSLAAICCRVGGRIFLVRSFGWHDALIALAAFCATVFSILQMVSTRFGLGLPSQVVPGRDMRTFHKLVMASRLFYFICNWSVKHSLLLFYTELTIDRWPKRSIYIMHGIAFAFGCTCIGATIFQCTPIRAMWDMNVKGVCINMNDFNYFNSCFMLATDLVLYAMPLVFTWKLQLRRPQRVGVNCLFALGGLVLAASGARVYYVRAQARKPDFTYKFAATMICAVIENHLAIIVACAPSIKVIMLLAFPGLASKFERLVSRETQEHEGNRSSGITVDLEATFPVQRHSGGGTRPFSSRALSDESKKSREFRMGKWWRAPSSWDVNAAERILPA</sequence>
<dbReference type="PANTHER" id="PTHR33048:SF131">
    <property type="entry name" value="INTEGRAL MEMBRANE PROTEIN"/>
    <property type="match status" value="1"/>
</dbReference>
<dbReference type="GeneID" id="63851744"/>
<comment type="caution">
    <text evidence="8">The sequence shown here is derived from an EMBL/GenBank/DDBJ whole genome shotgun (WGS) entry which is preliminary data.</text>
</comment>
<dbReference type="EMBL" id="ML976614">
    <property type="protein sequence ID" value="KAF1849805.1"/>
    <property type="molecule type" value="Genomic_DNA"/>
</dbReference>
<keyword evidence="9" id="KW-1185">Reference proteome</keyword>
<organism evidence="8 9">
    <name type="scientific">Cucurbitaria berberidis CBS 394.84</name>
    <dbReference type="NCBI Taxonomy" id="1168544"/>
    <lineage>
        <taxon>Eukaryota</taxon>
        <taxon>Fungi</taxon>
        <taxon>Dikarya</taxon>
        <taxon>Ascomycota</taxon>
        <taxon>Pezizomycotina</taxon>
        <taxon>Dothideomycetes</taxon>
        <taxon>Pleosporomycetidae</taxon>
        <taxon>Pleosporales</taxon>
        <taxon>Pleosporineae</taxon>
        <taxon>Cucurbitariaceae</taxon>
        <taxon>Cucurbitaria</taxon>
    </lineage>
</organism>
<feature type="transmembrane region" description="Helical" evidence="6">
    <location>
        <begin position="120"/>
        <end position="140"/>
    </location>
</feature>
<protein>
    <recommendedName>
        <fullName evidence="7">Rhodopsin domain-containing protein</fullName>
    </recommendedName>
</protein>
<evidence type="ECO:0000313" key="9">
    <source>
        <dbReference type="Proteomes" id="UP000800039"/>
    </source>
</evidence>
<keyword evidence="3 6" id="KW-1133">Transmembrane helix</keyword>
<keyword evidence="2 6" id="KW-0812">Transmembrane</keyword>
<feature type="transmembrane region" description="Helical" evidence="6">
    <location>
        <begin position="246"/>
        <end position="268"/>
    </location>
</feature>
<keyword evidence="4 6" id="KW-0472">Membrane</keyword>
<evidence type="ECO:0000256" key="4">
    <source>
        <dbReference type="ARBA" id="ARBA00023136"/>
    </source>
</evidence>
<dbReference type="Proteomes" id="UP000800039">
    <property type="component" value="Unassembled WGS sequence"/>
</dbReference>
<feature type="transmembrane region" description="Helical" evidence="6">
    <location>
        <begin position="165"/>
        <end position="185"/>
    </location>
</feature>
<evidence type="ECO:0000256" key="3">
    <source>
        <dbReference type="ARBA" id="ARBA00022989"/>
    </source>
</evidence>
<comment type="similarity">
    <text evidence="5">Belongs to the SAT4 family.</text>
</comment>
<dbReference type="InterPro" id="IPR052337">
    <property type="entry name" value="SAT4-like"/>
</dbReference>
<accession>A0A9P4GR43</accession>